<dbReference type="EMBL" id="JAEUBD010001468">
    <property type="protein sequence ID" value="KAH3660659.1"/>
    <property type="molecule type" value="Genomic_DNA"/>
</dbReference>
<proteinExistence type="predicted"/>
<organism evidence="1 2">
    <name type="scientific">Ogataea polymorpha</name>
    <dbReference type="NCBI Taxonomy" id="460523"/>
    <lineage>
        <taxon>Eukaryota</taxon>
        <taxon>Fungi</taxon>
        <taxon>Dikarya</taxon>
        <taxon>Ascomycota</taxon>
        <taxon>Saccharomycotina</taxon>
        <taxon>Pichiomycetes</taxon>
        <taxon>Pichiales</taxon>
        <taxon>Pichiaceae</taxon>
        <taxon>Ogataea</taxon>
    </lineage>
</organism>
<comment type="caution">
    <text evidence="1">The sequence shown here is derived from an EMBL/GenBank/DDBJ whole genome shotgun (WGS) entry which is preliminary data.</text>
</comment>
<accession>A0A9P8NX29</accession>
<keyword evidence="2" id="KW-1185">Reference proteome</keyword>
<evidence type="ECO:0000313" key="1">
    <source>
        <dbReference type="EMBL" id="KAH3660659.1"/>
    </source>
</evidence>
<evidence type="ECO:0000313" key="2">
    <source>
        <dbReference type="Proteomes" id="UP000788993"/>
    </source>
</evidence>
<dbReference type="AlphaFoldDB" id="A0A9P8NX29"/>
<reference evidence="1" key="1">
    <citation type="journal article" date="2021" name="Open Biol.">
        <title>Shared evolutionary footprints suggest mitochondrial oxidative damage underlies multiple complex I losses in fungi.</title>
        <authorList>
            <person name="Schikora-Tamarit M.A."/>
            <person name="Marcet-Houben M."/>
            <person name="Nosek J."/>
            <person name="Gabaldon T."/>
        </authorList>
    </citation>
    <scope>NUCLEOTIDE SEQUENCE</scope>
    <source>
        <strain evidence="1">NCAIM Y.01608</strain>
    </source>
</reference>
<reference evidence="1" key="2">
    <citation type="submission" date="2021-01" db="EMBL/GenBank/DDBJ databases">
        <authorList>
            <person name="Schikora-Tamarit M.A."/>
        </authorList>
    </citation>
    <scope>NUCLEOTIDE SEQUENCE</scope>
    <source>
        <strain evidence="1">NCAIM Y.01608</strain>
    </source>
</reference>
<sequence length="265" mass="27608">MFSDVIRSPFKSNRSSATAVYVTCFGVSGAGLIHSSVLGSLGRSGKNFSCSLSLKSGSFISSFSSFSLLGLGKCTDACFSRCASSKLGPDSSRYSISSHSSSSLLVFGIASGDDGLTYLTDASLLNRTFLSADDTLSLRSAGFSAGLAAESLSLSATAPRGSFLSCSALFNSICRIFGSRVLISSSLACARSSPDILLSRSMFSRWICSFSETPSEERSAVFRRRTGFLLAATGNPVADPEIAATGAWGSVDVSCSTMSPSRSIF</sequence>
<gene>
    <name evidence="1" type="ORF">OGATHE_004991</name>
</gene>
<protein>
    <submittedName>
        <fullName evidence="1">Uncharacterized protein</fullName>
    </submittedName>
</protein>
<dbReference type="Proteomes" id="UP000788993">
    <property type="component" value="Unassembled WGS sequence"/>
</dbReference>
<name>A0A9P8NX29_9ASCO</name>